<evidence type="ECO:0000313" key="9">
    <source>
        <dbReference type="EMBL" id="GGO64924.1"/>
    </source>
</evidence>
<protein>
    <submittedName>
        <fullName evidence="9">Sugar ABC transporter permease</fullName>
    </submittedName>
</protein>
<accession>A0ABQ2N1E9</accession>
<feature type="transmembrane region" description="Helical" evidence="7">
    <location>
        <begin position="128"/>
        <end position="150"/>
    </location>
</feature>
<feature type="transmembrane region" description="Helical" evidence="7">
    <location>
        <begin position="30"/>
        <end position="52"/>
    </location>
</feature>
<feature type="transmembrane region" description="Helical" evidence="7">
    <location>
        <begin position="92"/>
        <end position="116"/>
    </location>
</feature>
<reference evidence="10" key="1">
    <citation type="journal article" date="2019" name="Int. J. Syst. Evol. Microbiol.">
        <title>The Global Catalogue of Microorganisms (GCM) 10K type strain sequencing project: providing services to taxonomists for standard genome sequencing and annotation.</title>
        <authorList>
            <consortium name="The Broad Institute Genomics Platform"/>
            <consortium name="The Broad Institute Genome Sequencing Center for Infectious Disease"/>
            <person name="Wu L."/>
            <person name="Ma J."/>
        </authorList>
    </citation>
    <scope>NUCLEOTIDE SEQUENCE [LARGE SCALE GENOMIC DNA]</scope>
    <source>
        <strain evidence="10">CGMCC 4.7181</strain>
    </source>
</reference>
<organism evidence="9 10">
    <name type="scientific">Microbacterium nanhaiense</name>
    <dbReference type="NCBI Taxonomy" id="1301026"/>
    <lineage>
        <taxon>Bacteria</taxon>
        <taxon>Bacillati</taxon>
        <taxon>Actinomycetota</taxon>
        <taxon>Actinomycetes</taxon>
        <taxon>Micrococcales</taxon>
        <taxon>Microbacteriaceae</taxon>
        <taxon>Microbacterium</taxon>
    </lineage>
</organism>
<evidence type="ECO:0000256" key="2">
    <source>
        <dbReference type="ARBA" id="ARBA00022448"/>
    </source>
</evidence>
<keyword evidence="10" id="KW-1185">Reference proteome</keyword>
<evidence type="ECO:0000256" key="6">
    <source>
        <dbReference type="ARBA" id="ARBA00023136"/>
    </source>
</evidence>
<gene>
    <name evidence="9" type="ORF">GCM10010910_20920</name>
</gene>
<keyword evidence="2 7" id="KW-0813">Transport</keyword>
<evidence type="ECO:0000259" key="8">
    <source>
        <dbReference type="PROSITE" id="PS50928"/>
    </source>
</evidence>
<dbReference type="InterPro" id="IPR000515">
    <property type="entry name" value="MetI-like"/>
</dbReference>
<evidence type="ECO:0000256" key="5">
    <source>
        <dbReference type="ARBA" id="ARBA00022989"/>
    </source>
</evidence>
<comment type="caution">
    <text evidence="9">The sequence shown here is derived from an EMBL/GenBank/DDBJ whole genome shotgun (WGS) entry which is preliminary data.</text>
</comment>
<keyword evidence="5 7" id="KW-1133">Transmembrane helix</keyword>
<dbReference type="RefSeq" id="WP_229661258.1">
    <property type="nucleotide sequence ID" value="NZ_BMMQ01000006.1"/>
</dbReference>
<dbReference type="CDD" id="cd06261">
    <property type="entry name" value="TM_PBP2"/>
    <property type="match status" value="1"/>
</dbReference>
<dbReference type="PANTHER" id="PTHR43744:SF6">
    <property type="entry name" value="ABC TRANSPORTER PERMEASE PROTEIN YESQ-RELATED"/>
    <property type="match status" value="1"/>
</dbReference>
<comment type="similarity">
    <text evidence="7">Belongs to the binding-protein-dependent transport system permease family.</text>
</comment>
<dbReference type="Proteomes" id="UP000638043">
    <property type="component" value="Unassembled WGS sequence"/>
</dbReference>
<evidence type="ECO:0000256" key="7">
    <source>
        <dbReference type="RuleBase" id="RU363032"/>
    </source>
</evidence>
<dbReference type="PROSITE" id="PS50928">
    <property type="entry name" value="ABC_TM1"/>
    <property type="match status" value="1"/>
</dbReference>
<sequence>MSATLQTTQAVVTGTAGPQRRVKRKTWKTIIWLIAMIVLAAVILYPLLWLTLATLKPSSEFGTNPGLIPEQPTWQNFVRVSEGIAGVPMWRFFWNTIVLSVVATAATVISHALAAYAFARIRFKGSKILFTCMIATLLLPFHVVIIPQYIIFNNLNLIDTYIPILIGKFLATEAFFVFLIMQFIRSVPRELDEAARIDGAGHARIFFSIMLPLIVPTLTTVAIFTFLGQWNDFFGPLLYLTSPENYPLSMALKMYNDQTSVSDYGATTAASFIALVPVLLFFVIFQRFIITGMSSGAVKG</sequence>
<feature type="transmembrane region" description="Helical" evidence="7">
    <location>
        <begin position="264"/>
        <end position="285"/>
    </location>
</feature>
<evidence type="ECO:0000313" key="10">
    <source>
        <dbReference type="Proteomes" id="UP000638043"/>
    </source>
</evidence>
<keyword evidence="3" id="KW-1003">Cell membrane</keyword>
<dbReference type="Pfam" id="PF00528">
    <property type="entry name" value="BPD_transp_1"/>
    <property type="match status" value="1"/>
</dbReference>
<evidence type="ECO:0000256" key="4">
    <source>
        <dbReference type="ARBA" id="ARBA00022692"/>
    </source>
</evidence>
<keyword evidence="4 7" id="KW-0812">Transmembrane</keyword>
<feature type="transmembrane region" description="Helical" evidence="7">
    <location>
        <begin position="162"/>
        <end position="184"/>
    </location>
</feature>
<evidence type="ECO:0000256" key="3">
    <source>
        <dbReference type="ARBA" id="ARBA00022475"/>
    </source>
</evidence>
<keyword evidence="6 7" id="KW-0472">Membrane</keyword>
<evidence type="ECO:0000256" key="1">
    <source>
        <dbReference type="ARBA" id="ARBA00004651"/>
    </source>
</evidence>
<comment type="subcellular location">
    <subcellularLocation>
        <location evidence="1 7">Cell membrane</location>
        <topology evidence="1 7">Multi-pass membrane protein</topology>
    </subcellularLocation>
</comment>
<proteinExistence type="inferred from homology"/>
<dbReference type="EMBL" id="BMMQ01000006">
    <property type="protein sequence ID" value="GGO64924.1"/>
    <property type="molecule type" value="Genomic_DNA"/>
</dbReference>
<dbReference type="SUPFAM" id="SSF161098">
    <property type="entry name" value="MetI-like"/>
    <property type="match status" value="1"/>
</dbReference>
<dbReference type="InterPro" id="IPR035906">
    <property type="entry name" value="MetI-like_sf"/>
</dbReference>
<feature type="domain" description="ABC transmembrane type-1" evidence="8">
    <location>
        <begin position="93"/>
        <end position="285"/>
    </location>
</feature>
<name>A0ABQ2N1E9_9MICO</name>
<feature type="transmembrane region" description="Helical" evidence="7">
    <location>
        <begin position="205"/>
        <end position="227"/>
    </location>
</feature>
<dbReference type="Gene3D" id="1.10.3720.10">
    <property type="entry name" value="MetI-like"/>
    <property type="match status" value="1"/>
</dbReference>
<dbReference type="PANTHER" id="PTHR43744">
    <property type="entry name" value="ABC TRANSPORTER PERMEASE PROTEIN MG189-RELATED-RELATED"/>
    <property type="match status" value="1"/>
</dbReference>